<dbReference type="RefSeq" id="WP_133616568.1">
    <property type="nucleotide sequence ID" value="NZ_SNYA01000004.1"/>
</dbReference>
<gene>
    <name evidence="2" type="ORF">EDF62_1533</name>
</gene>
<evidence type="ECO:0000256" key="1">
    <source>
        <dbReference type="SAM" id="MobiDB-lite"/>
    </source>
</evidence>
<protein>
    <submittedName>
        <fullName evidence="2">Uncharacterized protein</fullName>
    </submittedName>
</protein>
<accession>A0A4R6S068</accession>
<evidence type="ECO:0000313" key="2">
    <source>
        <dbReference type="EMBL" id="TDP92327.1"/>
    </source>
</evidence>
<dbReference type="Proteomes" id="UP000295601">
    <property type="component" value="Unassembled WGS sequence"/>
</dbReference>
<keyword evidence="3" id="KW-1185">Reference proteome</keyword>
<name>A0A4R6S068_9MICO</name>
<dbReference type="AlphaFoldDB" id="A0A4R6S068"/>
<organism evidence="2 3">
    <name type="scientific">Leucobacter luti</name>
    <dbReference type="NCBI Taxonomy" id="340320"/>
    <lineage>
        <taxon>Bacteria</taxon>
        <taxon>Bacillati</taxon>
        <taxon>Actinomycetota</taxon>
        <taxon>Actinomycetes</taxon>
        <taxon>Micrococcales</taxon>
        <taxon>Microbacteriaceae</taxon>
        <taxon>Leucobacter</taxon>
    </lineage>
</organism>
<proteinExistence type="predicted"/>
<sequence length="297" mass="32717">MSNNTRRKNLGLGATANGGSSGSFAAHSRDAGAPPAQRTIIGYSSSSPDASQVDAARLHLAEVIPGYREALESPKGSIPGAATTSAAYWKASGEPDEICKLVFDHDRLHTQLEDRGAPAHKRRKCVRCSEAIADGTGRKVYWVPQQKTMAMCDSCAGRYEFRPPMPERTVDNRTPIYAAEEQEYDEPQVLVTPASAPEELALDALRASGRLQYVNLQMLREEAEDNRLVAWGLEGLESATSRGDVATADRHLSEIVSRVEMTRRIAESGVKRPLAWSEWGSDERQMWLERQNRHLGL</sequence>
<feature type="region of interest" description="Disordered" evidence="1">
    <location>
        <begin position="1"/>
        <end position="47"/>
    </location>
</feature>
<reference evidence="2 3" key="1">
    <citation type="submission" date="2019-03" db="EMBL/GenBank/DDBJ databases">
        <title>Genomic analyses of the natural microbiome of Caenorhabditis elegans.</title>
        <authorList>
            <person name="Samuel B."/>
        </authorList>
    </citation>
    <scope>NUCLEOTIDE SEQUENCE [LARGE SCALE GENOMIC DNA]</scope>
    <source>
        <strain evidence="2 3">JUb18</strain>
    </source>
</reference>
<comment type="caution">
    <text evidence="2">The sequence shown here is derived from an EMBL/GenBank/DDBJ whole genome shotgun (WGS) entry which is preliminary data.</text>
</comment>
<evidence type="ECO:0000313" key="3">
    <source>
        <dbReference type="Proteomes" id="UP000295601"/>
    </source>
</evidence>
<dbReference type="EMBL" id="SNYA01000004">
    <property type="protein sequence ID" value="TDP92327.1"/>
    <property type="molecule type" value="Genomic_DNA"/>
</dbReference>